<dbReference type="PROSITE" id="PS50035">
    <property type="entry name" value="PLD"/>
    <property type="match status" value="1"/>
</dbReference>
<feature type="non-terminal residue" evidence="8">
    <location>
        <position position="353"/>
    </location>
</feature>
<accession>A0A7R9AIZ6</accession>
<name>A0A7R9AIZ6_9CRUS</name>
<dbReference type="EMBL" id="CAJPEV010014504">
    <property type="protein sequence ID" value="CAG0906963.1"/>
    <property type="molecule type" value="Genomic_DNA"/>
</dbReference>
<dbReference type="EMBL" id="LR914022">
    <property type="protein sequence ID" value="CAD7254928.1"/>
    <property type="molecule type" value="Genomic_DNA"/>
</dbReference>
<dbReference type="GO" id="GO:0032049">
    <property type="term" value="P:cardiolipin biosynthetic process"/>
    <property type="evidence" value="ECO:0007669"/>
    <property type="project" value="UniProtKB-ARBA"/>
</dbReference>
<protein>
    <recommendedName>
        <fullName evidence="7">PLD phosphodiesterase domain-containing protein</fullName>
    </recommendedName>
</protein>
<dbReference type="Proteomes" id="UP000677054">
    <property type="component" value="Unassembled WGS sequence"/>
</dbReference>
<dbReference type="InterPro" id="IPR035437">
    <property type="entry name" value="SNase_OB-fold_sf"/>
</dbReference>
<organism evidence="8">
    <name type="scientific">Darwinula stevensoni</name>
    <dbReference type="NCBI Taxonomy" id="69355"/>
    <lineage>
        <taxon>Eukaryota</taxon>
        <taxon>Metazoa</taxon>
        <taxon>Ecdysozoa</taxon>
        <taxon>Arthropoda</taxon>
        <taxon>Crustacea</taxon>
        <taxon>Oligostraca</taxon>
        <taxon>Ostracoda</taxon>
        <taxon>Podocopa</taxon>
        <taxon>Podocopida</taxon>
        <taxon>Darwinulocopina</taxon>
        <taxon>Darwinuloidea</taxon>
        <taxon>Darwinulidae</taxon>
        <taxon>Darwinula</taxon>
    </lineage>
</organism>
<dbReference type="SMART" id="SM00155">
    <property type="entry name" value="PLDc"/>
    <property type="match status" value="1"/>
</dbReference>
<feature type="transmembrane region" description="Helical" evidence="6">
    <location>
        <begin position="71"/>
        <end position="93"/>
    </location>
</feature>
<evidence type="ECO:0000256" key="4">
    <source>
        <dbReference type="ARBA" id="ARBA00022989"/>
    </source>
</evidence>
<dbReference type="PANTHER" id="PTHR21248:SF22">
    <property type="entry name" value="PHOSPHOLIPASE D"/>
    <property type="match status" value="1"/>
</dbReference>
<keyword evidence="9" id="KW-1185">Reference proteome</keyword>
<proteinExistence type="predicted"/>
<comment type="subcellular location">
    <subcellularLocation>
        <location evidence="1">Cell membrane</location>
        <topology evidence="1">Multi-pass membrane protein</topology>
    </subcellularLocation>
</comment>
<dbReference type="AlphaFoldDB" id="A0A7R9AIZ6"/>
<dbReference type="Gene3D" id="3.30.870.10">
    <property type="entry name" value="Endonuclease Chain A"/>
    <property type="match status" value="1"/>
</dbReference>
<dbReference type="InterPro" id="IPR027379">
    <property type="entry name" value="CLS_N"/>
</dbReference>
<feature type="domain" description="PLD phosphodiesterase" evidence="7">
    <location>
        <begin position="255"/>
        <end position="282"/>
    </location>
</feature>
<evidence type="ECO:0000256" key="5">
    <source>
        <dbReference type="ARBA" id="ARBA00023136"/>
    </source>
</evidence>
<evidence type="ECO:0000259" key="7">
    <source>
        <dbReference type="PROSITE" id="PS50035"/>
    </source>
</evidence>
<keyword evidence="5 6" id="KW-0472">Membrane</keyword>
<dbReference type="InterPro" id="IPR001736">
    <property type="entry name" value="PLipase_D/transphosphatidylase"/>
</dbReference>
<dbReference type="SUPFAM" id="SSF50199">
    <property type="entry name" value="Staphylococcal nuclease"/>
    <property type="match status" value="1"/>
</dbReference>
<dbReference type="Pfam" id="PF13396">
    <property type="entry name" value="PLDc_N"/>
    <property type="match status" value="1"/>
</dbReference>
<dbReference type="OrthoDB" id="14911at2759"/>
<sequence length="353" mass="39077">GERMKVRIATIDAPEICQAWGAQARAALQEKLAGQVLSLERLTHDSYGRELIVLSIYFIARILHRRRPAGVNLAWIILVLLLPYVGIIAYMLLGEHTLSRARLVRAAQMEDSRRHWLAQIPTTSYQASSCAVEQTWRSLALQAHAQLGIPPTDAKNLRLLTDTVATWELLAQDIHAAQHSVWFTFYIWQAGGAVDTVAQALMAAAERGVSCHVLLDAMGSKAFWHSPWPQKLRTAGVQVESAFATGLIRSFFQRIDLRMHRKSVVIDGQIAYTGSMNLIDPRTFKQGSGVGEWVDAMLRYEGVAVLAQLGLNVWDWNMEATTSSAMVDLPQLPPYIQQLLSGAAAAAQQDTSP</sequence>
<evidence type="ECO:0000256" key="1">
    <source>
        <dbReference type="ARBA" id="ARBA00004651"/>
    </source>
</evidence>
<dbReference type="SUPFAM" id="SSF56024">
    <property type="entry name" value="Phospholipase D/nuclease"/>
    <property type="match status" value="1"/>
</dbReference>
<dbReference type="GO" id="GO:0008808">
    <property type="term" value="F:cardiolipin synthase activity"/>
    <property type="evidence" value="ECO:0007669"/>
    <property type="project" value="TreeGrafter"/>
</dbReference>
<feature type="non-terminal residue" evidence="8">
    <location>
        <position position="1"/>
    </location>
</feature>
<evidence type="ECO:0000256" key="6">
    <source>
        <dbReference type="SAM" id="Phobius"/>
    </source>
</evidence>
<reference evidence="8" key="1">
    <citation type="submission" date="2020-11" db="EMBL/GenBank/DDBJ databases">
        <authorList>
            <person name="Tran Van P."/>
        </authorList>
    </citation>
    <scope>NUCLEOTIDE SEQUENCE</scope>
</reference>
<dbReference type="InterPro" id="IPR025202">
    <property type="entry name" value="PLD-like_dom"/>
</dbReference>
<keyword evidence="4 6" id="KW-1133">Transmembrane helix</keyword>
<dbReference type="PANTHER" id="PTHR21248">
    <property type="entry name" value="CARDIOLIPIN SYNTHASE"/>
    <property type="match status" value="1"/>
</dbReference>
<dbReference type="Gene3D" id="2.40.50.90">
    <property type="match status" value="1"/>
</dbReference>
<evidence type="ECO:0000256" key="3">
    <source>
        <dbReference type="ARBA" id="ARBA00022692"/>
    </source>
</evidence>
<keyword evidence="2" id="KW-1003">Cell membrane</keyword>
<dbReference type="Pfam" id="PF13091">
    <property type="entry name" value="PLDc_2"/>
    <property type="match status" value="1"/>
</dbReference>
<evidence type="ECO:0000256" key="2">
    <source>
        <dbReference type="ARBA" id="ARBA00022475"/>
    </source>
</evidence>
<dbReference type="GO" id="GO:0005886">
    <property type="term" value="C:plasma membrane"/>
    <property type="evidence" value="ECO:0007669"/>
    <property type="project" value="UniProtKB-SubCell"/>
</dbReference>
<evidence type="ECO:0000313" key="9">
    <source>
        <dbReference type="Proteomes" id="UP000677054"/>
    </source>
</evidence>
<keyword evidence="3 6" id="KW-0812">Transmembrane</keyword>
<evidence type="ECO:0000313" key="8">
    <source>
        <dbReference type="EMBL" id="CAD7254928.1"/>
    </source>
</evidence>
<gene>
    <name evidence="8" type="ORF">DSTB1V02_LOCUS14674</name>
</gene>